<dbReference type="GO" id="GO:0003951">
    <property type="term" value="F:NAD+ kinase activity"/>
    <property type="evidence" value="ECO:0007669"/>
    <property type="project" value="InterPro"/>
</dbReference>
<reference evidence="1" key="1">
    <citation type="submission" date="2022-04" db="EMBL/GenBank/DDBJ databases">
        <authorList>
            <person name="Xu L."/>
            <person name="Lv Z."/>
        </authorList>
    </citation>
    <scope>NUCLEOTIDE SEQUENCE</scope>
    <source>
        <strain evidence="1">LV_2022a</strain>
    </source>
</reference>
<dbReference type="InterPro" id="IPR017437">
    <property type="entry name" value="ATP-NAD_kinase_PpnK-typ_C"/>
</dbReference>
<name>A0AAE1ZLN8_SCHME</name>
<protein>
    <recommendedName>
        <fullName evidence="3">NAD(+) kinase</fullName>
    </recommendedName>
</protein>
<dbReference type="Gene3D" id="3.40.50.10330">
    <property type="entry name" value="Probable inorganic polyphosphate/atp-NAD kinase, domain 1"/>
    <property type="match status" value="1"/>
</dbReference>
<proteinExistence type="predicted"/>
<dbReference type="GO" id="GO:0019674">
    <property type="term" value="P:NAD+ metabolic process"/>
    <property type="evidence" value="ECO:0007669"/>
    <property type="project" value="InterPro"/>
</dbReference>
<evidence type="ECO:0000313" key="1">
    <source>
        <dbReference type="EMBL" id="KAK4475714.1"/>
    </source>
</evidence>
<dbReference type="Proteomes" id="UP001292079">
    <property type="component" value="Unassembled WGS sequence"/>
</dbReference>
<dbReference type="InterPro" id="IPR016064">
    <property type="entry name" value="NAD/diacylglycerol_kinase_sf"/>
</dbReference>
<dbReference type="PANTHER" id="PTHR13158:SF5">
    <property type="entry name" value="NAD KINASE 2, MITOCHONDRIAL"/>
    <property type="match status" value="1"/>
</dbReference>
<evidence type="ECO:0000313" key="2">
    <source>
        <dbReference type="Proteomes" id="UP001292079"/>
    </source>
</evidence>
<dbReference type="PANTHER" id="PTHR13158">
    <property type="match status" value="1"/>
</dbReference>
<evidence type="ECO:0008006" key="3">
    <source>
        <dbReference type="Google" id="ProtNLM"/>
    </source>
</evidence>
<organism evidence="1 2">
    <name type="scientific">Schistosoma mekongi</name>
    <name type="common">Parasitic worm</name>
    <dbReference type="NCBI Taxonomy" id="38744"/>
    <lineage>
        <taxon>Eukaryota</taxon>
        <taxon>Metazoa</taxon>
        <taxon>Spiralia</taxon>
        <taxon>Lophotrochozoa</taxon>
        <taxon>Platyhelminthes</taxon>
        <taxon>Trematoda</taxon>
        <taxon>Digenea</taxon>
        <taxon>Strigeidida</taxon>
        <taxon>Schistosomatoidea</taxon>
        <taxon>Schistosomatidae</taxon>
        <taxon>Schistosoma</taxon>
    </lineage>
</organism>
<gene>
    <name evidence="1" type="ORF">MN116_000978</name>
</gene>
<keyword evidence="2" id="KW-1185">Reference proteome</keyword>
<accession>A0AAE1ZLN8</accession>
<dbReference type="GO" id="GO:0005739">
    <property type="term" value="C:mitochondrion"/>
    <property type="evidence" value="ECO:0007669"/>
    <property type="project" value="TreeGrafter"/>
</dbReference>
<dbReference type="EMBL" id="JALJAT010000001">
    <property type="protein sequence ID" value="KAK4475714.1"/>
    <property type="molecule type" value="Genomic_DNA"/>
</dbReference>
<dbReference type="AlphaFoldDB" id="A0AAE1ZLN8"/>
<dbReference type="SUPFAM" id="SSF111331">
    <property type="entry name" value="NAD kinase/diacylglycerol kinase-like"/>
    <property type="match status" value="1"/>
</dbReference>
<reference evidence="1" key="2">
    <citation type="journal article" date="2023" name="Infect Dis Poverty">
        <title>Chromosome-scale genome of the human blood fluke Schistosoma mekongi and its implications for public health.</title>
        <authorList>
            <person name="Zhou M."/>
            <person name="Xu L."/>
            <person name="Xu D."/>
            <person name="Chen W."/>
            <person name="Khan J."/>
            <person name="Hu Y."/>
            <person name="Huang H."/>
            <person name="Wei H."/>
            <person name="Zhang Y."/>
            <person name="Chusongsang P."/>
            <person name="Tanasarnprasert K."/>
            <person name="Hu X."/>
            <person name="Limpanont Y."/>
            <person name="Lv Z."/>
        </authorList>
    </citation>
    <scope>NUCLEOTIDE SEQUENCE</scope>
    <source>
        <strain evidence="1">LV_2022a</strain>
    </source>
</reference>
<comment type="caution">
    <text evidence="1">The sequence shown here is derived from an EMBL/GenBank/DDBJ whole genome shotgun (WGS) entry which is preliminary data.</text>
</comment>
<dbReference type="Gene3D" id="2.60.200.30">
    <property type="entry name" value="Probable inorganic polyphosphate/atp-NAD kinase, domain 2"/>
    <property type="match status" value="1"/>
</dbReference>
<sequence>MFSCCSLVRIADTRCLKSLYRSFTLPSEQLPIFRPKTALILAKLSKYDYEKSTDINSNDDQLRTNIERKGYNANHLITRHETHYTKLFELKNALRDHGLEVHVVDRHNYSLDSVKWADVIFTAGGDGTFLLGASKILHPNKPLIGLNTDPLFSHGFLCLPKWCSSNVSTTIDLLLSRHFQWLWRQRIRVTVTHSKSEQLIMQPLDKNKPISQNILETELSNSSLDDSTSCHLFPSSCCANEVITTLLPVFALNEVFAGAALNASVSIYDISVNAGKSTERQKSSGVVISTGTGSTSWSHQINKLSKLNIQKFLEIIQQINSITSSNSLLKHCTNSNVTELSCLIETIESLYNKSFIFSPEDCKMMYTIRDPLNNGLFKVTNPHGFATELYIRSLMDEGHLVFDSGITFPFTSGSIAKFTVMPSDSLCCVQLDVPC</sequence>
<dbReference type="InterPro" id="IPR017438">
    <property type="entry name" value="ATP-NAD_kinase_N"/>
</dbReference>